<dbReference type="Proteomes" id="UP001211005">
    <property type="component" value="Chromosome"/>
</dbReference>
<dbReference type="RefSeq" id="WP_269558723.1">
    <property type="nucleotide sequence ID" value="NZ_CP114767.1"/>
</dbReference>
<evidence type="ECO:0000313" key="6">
    <source>
        <dbReference type="Proteomes" id="UP001211005"/>
    </source>
</evidence>
<keyword evidence="3" id="KW-1133">Transmembrane helix</keyword>
<feature type="domain" description="Polysaccharide export protein N-terminal" evidence="4">
    <location>
        <begin position="133"/>
        <end position="182"/>
    </location>
</feature>
<keyword evidence="6" id="KW-1185">Reference proteome</keyword>
<keyword evidence="3" id="KW-0812">Transmembrane</keyword>
<evidence type="ECO:0000259" key="4">
    <source>
        <dbReference type="Pfam" id="PF02563"/>
    </source>
</evidence>
<dbReference type="InterPro" id="IPR003715">
    <property type="entry name" value="Poly_export_N"/>
</dbReference>
<reference evidence="5 6" key="1">
    <citation type="submission" date="2022-12" db="EMBL/GenBank/DDBJ databases">
        <title>Hymenobacter canadensis sp. nov. isolated from lake water of the Cambridge Bay, Canada.</title>
        <authorList>
            <person name="Kim W.H."/>
            <person name="Lee Y.M."/>
        </authorList>
    </citation>
    <scope>NUCLEOTIDE SEQUENCE [LARGE SCALE GENOMIC DNA]</scope>
    <source>
        <strain evidence="5 6">PAMC 29467</strain>
    </source>
</reference>
<dbReference type="Pfam" id="PF02563">
    <property type="entry name" value="Poly_export"/>
    <property type="match status" value="1"/>
</dbReference>
<organism evidence="5 6">
    <name type="scientific">Hymenobacter canadensis</name>
    <dbReference type="NCBI Taxonomy" id="2999067"/>
    <lineage>
        <taxon>Bacteria</taxon>
        <taxon>Pseudomonadati</taxon>
        <taxon>Bacteroidota</taxon>
        <taxon>Cytophagia</taxon>
        <taxon>Cytophagales</taxon>
        <taxon>Hymenobacteraceae</taxon>
        <taxon>Hymenobacter</taxon>
    </lineage>
</organism>
<proteinExistence type="predicted"/>
<feature type="transmembrane region" description="Helical" evidence="3">
    <location>
        <begin position="292"/>
        <end position="312"/>
    </location>
</feature>
<dbReference type="PANTHER" id="PTHR33619">
    <property type="entry name" value="POLYSACCHARIDE EXPORT PROTEIN GFCE-RELATED"/>
    <property type="match status" value="1"/>
</dbReference>
<dbReference type="InterPro" id="IPR049712">
    <property type="entry name" value="Poly_export"/>
</dbReference>
<evidence type="ECO:0000256" key="1">
    <source>
        <dbReference type="ARBA" id="ARBA00022729"/>
    </source>
</evidence>
<feature type="region of interest" description="Disordered" evidence="2">
    <location>
        <begin position="101"/>
        <end position="127"/>
    </location>
</feature>
<keyword evidence="3" id="KW-0472">Membrane</keyword>
<dbReference type="Gene3D" id="3.30.1950.10">
    <property type="entry name" value="wza like domain"/>
    <property type="match status" value="1"/>
</dbReference>
<sequence>MPASVSRRLVLLWLLCLPFLTLVSSCTDKLYNQRVMFQLDKSKGLDTTKIRRVVNRVNRNYTIQINDFLSVRVYTNEGERIIDPNGELRFGAPAGLLPTGGNGSRTLGNSGQGGSSGGMQSAGGSTQSAAGESEFLVQTDGYVRLPLVNRVRVTGLTLLQADSVLQIRYSEFYKGVFVTTRVTNNRVIVLGSPGGRIVPLVNDNMNLLEVLASAGGIDGGGGGGGGTSGLYRSGGKASNIRIIRGDLKNPQIEQVDLTTIDGMRRANLQVEPNDIIYIEPIRRPFYDALNDAAPAIGLSTTLLNIVFLVFTFTR</sequence>
<dbReference type="PROSITE" id="PS51257">
    <property type="entry name" value="PROKAR_LIPOPROTEIN"/>
    <property type="match status" value="1"/>
</dbReference>
<keyword evidence="1" id="KW-0732">Signal</keyword>
<evidence type="ECO:0000313" key="5">
    <source>
        <dbReference type="EMBL" id="WBA40636.1"/>
    </source>
</evidence>
<gene>
    <name evidence="5" type="ORF">O3303_12465</name>
</gene>
<protein>
    <submittedName>
        <fullName evidence="5">Polysaccharide biosynthesis/export family protein</fullName>
    </submittedName>
</protein>
<dbReference type="EMBL" id="CP114767">
    <property type="protein sequence ID" value="WBA40636.1"/>
    <property type="molecule type" value="Genomic_DNA"/>
</dbReference>
<evidence type="ECO:0000256" key="2">
    <source>
        <dbReference type="SAM" id="MobiDB-lite"/>
    </source>
</evidence>
<dbReference type="PANTHER" id="PTHR33619:SF3">
    <property type="entry name" value="POLYSACCHARIDE EXPORT PROTEIN GFCE-RELATED"/>
    <property type="match status" value="1"/>
</dbReference>
<name>A0ABY7LMG3_9BACT</name>
<feature type="compositionally biased region" description="Gly residues" evidence="2">
    <location>
        <begin position="110"/>
        <end position="121"/>
    </location>
</feature>
<evidence type="ECO:0000256" key="3">
    <source>
        <dbReference type="SAM" id="Phobius"/>
    </source>
</evidence>
<accession>A0ABY7LMG3</accession>